<dbReference type="InterPro" id="IPR012659">
    <property type="entry name" value="CHP02444"/>
</dbReference>
<dbReference type="STRING" id="49186.SAMN05421647_109216"/>
<accession>A0A1N6VZY4</accession>
<organism evidence="1 2">
    <name type="scientific">Marinobacterium stanieri</name>
    <dbReference type="NCBI Taxonomy" id="49186"/>
    <lineage>
        <taxon>Bacteria</taxon>
        <taxon>Pseudomonadati</taxon>
        <taxon>Pseudomonadota</taxon>
        <taxon>Gammaproteobacteria</taxon>
        <taxon>Oceanospirillales</taxon>
        <taxon>Oceanospirillaceae</taxon>
        <taxon>Marinobacterium</taxon>
    </lineage>
</organism>
<dbReference type="AlphaFoldDB" id="A0A1N6VZY4"/>
<proteinExistence type="predicted"/>
<dbReference type="Pfam" id="PF09523">
    <property type="entry name" value="DUF2390"/>
    <property type="match status" value="1"/>
</dbReference>
<dbReference type="EMBL" id="FTMN01000009">
    <property type="protein sequence ID" value="SIQ83360.1"/>
    <property type="molecule type" value="Genomic_DNA"/>
</dbReference>
<dbReference type="eggNOG" id="COG5589">
    <property type="taxonomic scope" value="Bacteria"/>
</dbReference>
<name>A0A1N6VZY4_9GAMM</name>
<dbReference type="NCBIfam" id="TIGR02444">
    <property type="entry name" value="TIGR02444 family protein"/>
    <property type="match status" value="1"/>
</dbReference>
<gene>
    <name evidence="1" type="ORF">SAMN05421647_109216</name>
</gene>
<reference evidence="2" key="1">
    <citation type="submission" date="2017-01" db="EMBL/GenBank/DDBJ databases">
        <authorList>
            <person name="Varghese N."/>
            <person name="Submissions S."/>
        </authorList>
    </citation>
    <scope>NUCLEOTIDE SEQUENCE [LARGE SCALE GENOMIC DNA]</scope>
    <source>
        <strain evidence="2">DSM 7027</strain>
    </source>
</reference>
<evidence type="ECO:0000313" key="2">
    <source>
        <dbReference type="Proteomes" id="UP000186895"/>
    </source>
</evidence>
<protein>
    <submittedName>
        <fullName evidence="1">TIGR02444 family protein</fullName>
    </submittedName>
</protein>
<evidence type="ECO:0000313" key="1">
    <source>
        <dbReference type="EMBL" id="SIQ83360.1"/>
    </source>
</evidence>
<sequence length="164" mass="18487">MALENPLWHYVLRLYGAAGVESSCLALQQQGAAVNALLLACWAGRQGIPLTAARWRQLPVSWRSDVVEPLRQLRFRVREQRQQQPELDTCYQALKQAELACEQVELMQLHAALVTLDWQPEDRRAVETLIRDNLAAYCDHAGVAQNTDLLETLVRATLETPDVG</sequence>
<keyword evidence="2" id="KW-1185">Reference proteome</keyword>
<dbReference type="RefSeq" id="WP_076465041.1">
    <property type="nucleotide sequence ID" value="NZ_FTMN01000009.1"/>
</dbReference>
<dbReference type="Proteomes" id="UP000186895">
    <property type="component" value="Unassembled WGS sequence"/>
</dbReference>